<organism evidence="2">
    <name type="scientific">uncultured Candidatus Melainabacteria bacterium</name>
    <dbReference type="NCBI Taxonomy" id="2682970"/>
    <lineage>
        <taxon>Bacteria</taxon>
        <taxon>Bacillati</taxon>
        <taxon>Candidatus Melainabacteria</taxon>
        <taxon>environmental samples</taxon>
    </lineage>
</organism>
<name>A0A650EJ06_9BACT</name>
<keyword evidence="1" id="KW-1133">Transmembrane helix</keyword>
<evidence type="ECO:0000256" key="1">
    <source>
        <dbReference type="SAM" id="Phobius"/>
    </source>
</evidence>
<feature type="transmembrane region" description="Helical" evidence="1">
    <location>
        <begin position="198"/>
        <end position="219"/>
    </location>
</feature>
<keyword evidence="1" id="KW-0472">Membrane</keyword>
<protein>
    <submittedName>
        <fullName evidence="2">Uncharacterized protein</fullName>
    </submittedName>
</protein>
<dbReference type="EMBL" id="MN577570">
    <property type="protein sequence ID" value="QGT49669.1"/>
    <property type="molecule type" value="Genomic_DNA"/>
</dbReference>
<accession>A0A650EJ06</accession>
<gene>
    <name evidence="2" type="ORF">Melaina855_0560</name>
</gene>
<feature type="transmembrane region" description="Helical" evidence="1">
    <location>
        <begin position="157"/>
        <end position="178"/>
    </location>
</feature>
<evidence type="ECO:0000313" key="2">
    <source>
        <dbReference type="EMBL" id="QGT49669.1"/>
    </source>
</evidence>
<keyword evidence="1" id="KW-0812">Transmembrane</keyword>
<sequence length="332" mass="36223">MTPISAIGKYLDQPLLTAKINKYVPAVFTIAGSGILLNQINNAPKEKRVQTGLKTGIILAATAISAINAPKIAAYITKKELAKPLAKIQEDNAKLITEYIEKNNISNAIKTILNKAKTKILSPNEISQINTKEHKEFLNKLIPPPENIKAKDIFKEIGWLSIYGAIPVAGGISGGIIADKLTEKNWKKKIPNKINEGIYQYLANIFLCNIGAGAALGLLEKFNIKSKSARCIGMVTGIILTGVIGGSTIANYIGKNFINPTKSNETRTPELLDLGLHTDDIATVSLLSGLKWIEPSLPLLYSISGYRAGIGYRNHKTYSQNEQQTHFLRTKC</sequence>
<proteinExistence type="predicted"/>
<dbReference type="AlphaFoldDB" id="A0A650EJ06"/>
<feature type="transmembrane region" description="Helical" evidence="1">
    <location>
        <begin position="231"/>
        <end position="253"/>
    </location>
</feature>
<reference evidence="2" key="1">
    <citation type="journal article" date="2020" name="J. ISSAAS">
        <title>Lactobacilli and other gastrointestinal microbiota of Peromyscus leucopus, reservoir host for agents of Lyme disease and other zoonoses in North America.</title>
        <authorList>
            <person name="Milovic A."/>
            <person name="Bassam K."/>
            <person name="Shao H."/>
            <person name="Chatzistamou I."/>
            <person name="Tufts D.M."/>
            <person name="Diuk-Wasser M."/>
            <person name="Barbour A.G."/>
        </authorList>
    </citation>
    <scope>NUCLEOTIDE SEQUENCE</scope>
    <source>
        <strain evidence="2">LL20</strain>
    </source>
</reference>